<accession>A0A3N4IQZ3</accession>
<dbReference type="AlphaFoldDB" id="A0A3N4IQZ3"/>
<evidence type="ECO:0000313" key="1">
    <source>
        <dbReference type="EMBL" id="RPA86651.1"/>
    </source>
</evidence>
<protein>
    <submittedName>
        <fullName evidence="1">Uncharacterized protein</fullName>
    </submittedName>
</protein>
<organism evidence="1 2">
    <name type="scientific">Ascobolus immersus RN42</name>
    <dbReference type="NCBI Taxonomy" id="1160509"/>
    <lineage>
        <taxon>Eukaryota</taxon>
        <taxon>Fungi</taxon>
        <taxon>Dikarya</taxon>
        <taxon>Ascomycota</taxon>
        <taxon>Pezizomycotina</taxon>
        <taxon>Pezizomycetes</taxon>
        <taxon>Pezizales</taxon>
        <taxon>Ascobolaceae</taxon>
        <taxon>Ascobolus</taxon>
    </lineage>
</organism>
<dbReference type="Proteomes" id="UP000275078">
    <property type="component" value="Unassembled WGS sequence"/>
</dbReference>
<evidence type="ECO:0000313" key="2">
    <source>
        <dbReference type="Proteomes" id="UP000275078"/>
    </source>
</evidence>
<dbReference type="EMBL" id="ML119649">
    <property type="protein sequence ID" value="RPA86651.1"/>
    <property type="molecule type" value="Genomic_DNA"/>
</dbReference>
<name>A0A3N4IQZ3_ASCIM</name>
<keyword evidence="2" id="KW-1185">Reference proteome</keyword>
<gene>
    <name evidence="1" type="ORF">BJ508DRAFT_136488</name>
</gene>
<sequence length="120" mass="13001">MSPHAEDTSSYASPEPSHYVKKAAAVAASAPTPTGQLKVAPIADKVGDGTIRVKIKVRPNSHFRHTLLIHGNGMDLEQEAAFMKELQIACDKDNGAHNRVCALYVSSDRYPYPTPLDVCL</sequence>
<proteinExistence type="predicted"/>
<reference evidence="1 2" key="1">
    <citation type="journal article" date="2018" name="Nat. Ecol. Evol.">
        <title>Pezizomycetes genomes reveal the molecular basis of ectomycorrhizal truffle lifestyle.</title>
        <authorList>
            <person name="Murat C."/>
            <person name="Payen T."/>
            <person name="Noel B."/>
            <person name="Kuo A."/>
            <person name="Morin E."/>
            <person name="Chen J."/>
            <person name="Kohler A."/>
            <person name="Krizsan K."/>
            <person name="Balestrini R."/>
            <person name="Da Silva C."/>
            <person name="Montanini B."/>
            <person name="Hainaut M."/>
            <person name="Levati E."/>
            <person name="Barry K.W."/>
            <person name="Belfiori B."/>
            <person name="Cichocki N."/>
            <person name="Clum A."/>
            <person name="Dockter R.B."/>
            <person name="Fauchery L."/>
            <person name="Guy J."/>
            <person name="Iotti M."/>
            <person name="Le Tacon F."/>
            <person name="Lindquist E.A."/>
            <person name="Lipzen A."/>
            <person name="Malagnac F."/>
            <person name="Mello A."/>
            <person name="Molinier V."/>
            <person name="Miyauchi S."/>
            <person name="Poulain J."/>
            <person name="Riccioni C."/>
            <person name="Rubini A."/>
            <person name="Sitrit Y."/>
            <person name="Splivallo R."/>
            <person name="Traeger S."/>
            <person name="Wang M."/>
            <person name="Zifcakova L."/>
            <person name="Wipf D."/>
            <person name="Zambonelli A."/>
            <person name="Paolocci F."/>
            <person name="Nowrousian M."/>
            <person name="Ottonello S."/>
            <person name="Baldrian P."/>
            <person name="Spatafora J.W."/>
            <person name="Henrissat B."/>
            <person name="Nagy L.G."/>
            <person name="Aury J.M."/>
            <person name="Wincker P."/>
            <person name="Grigoriev I.V."/>
            <person name="Bonfante P."/>
            <person name="Martin F.M."/>
        </authorList>
    </citation>
    <scope>NUCLEOTIDE SEQUENCE [LARGE SCALE GENOMIC DNA]</scope>
    <source>
        <strain evidence="1 2">RN42</strain>
    </source>
</reference>